<dbReference type="EMBL" id="FTMX01000004">
    <property type="protein sequence ID" value="SIR49495.1"/>
    <property type="molecule type" value="Genomic_DNA"/>
</dbReference>
<evidence type="ECO:0000313" key="1">
    <source>
        <dbReference type="EMBL" id="SIR49495.1"/>
    </source>
</evidence>
<dbReference type="Proteomes" id="UP000185829">
    <property type="component" value="Unassembled WGS sequence"/>
</dbReference>
<comment type="caution">
    <text evidence="1">The sequence shown here is derived from an EMBL/GenBank/DDBJ whole genome shotgun (WGS) entry which is preliminary data.</text>
</comment>
<sequence length="70" mass="8226">MSQSSLKLPTLNEVKKAIARKSYLDYVIYTHQGRYKRAPHIEYIGNIIQKAIDKKQRMRDGEIPTENQYS</sequence>
<organism evidence="1 2">
    <name type="scientific">Peribacillus simplex</name>
    <dbReference type="NCBI Taxonomy" id="1478"/>
    <lineage>
        <taxon>Bacteria</taxon>
        <taxon>Bacillati</taxon>
        <taxon>Bacillota</taxon>
        <taxon>Bacilli</taxon>
        <taxon>Bacillales</taxon>
        <taxon>Bacillaceae</taxon>
        <taxon>Peribacillus</taxon>
    </lineage>
</organism>
<dbReference type="AlphaFoldDB" id="A0A9X8R9V5"/>
<accession>A0A9X8R9V5</accession>
<reference evidence="1 2" key="1">
    <citation type="submission" date="2017-01" db="EMBL/GenBank/DDBJ databases">
        <authorList>
            <person name="Varghese N."/>
            <person name="Submissions S."/>
        </authorList>
    </citation>
    <scope>NUCLEOTIDE SEQUENCE [LARGE SCALE GENOMIC DNA]</scope>
    <source>
        <strain evidence="1 2">RUG2-6</strain>
    </source>
</reference>
<evidence type="ECO:0000313" key="2">
    <source>
        <dbReference type="Proteomes" id="UP000185829"/>
    </source>
</evidence>
<name>A0A9X8R9V5_9BACI</name>
<gene>
    <name evidence="1" type="ORF">SAMN05878482_10423</name>
</gene>
<proteinExistence type="predicted"/>
<protein>
    <submittedName>
        <fullName evidence="1">Uncharacterized protein</fullName>
    </submittedName>
</protein>